<feature type="transmembrane region" description="Helical" evidence="16">
    <location>
        <begin position="189"/>
        <end position="208"/>
    </location>
</feature>
<dbReference type="GO" id="GO:0006865">
    <property type="term" value="P:amino acid transport"/>
    <property type="evidence" value="ECO:0000318"/>
    <property type="project" value="GO_Central"/>
</dbReference>
<evidence type="ECO:0000256" key="5">
    <source>
        <dbReference type="ARBA" id="ARBA00022723"/>
    </source>
</evidence>
<accession>A7T524</accession>
<proteinExistence type="inferred from homology"/>
<dbReference type="PhylomeDB" id="A7T524"/>
<keyword evidence="7 15" id="KW-0769">Symport</keyword>
<dbReference type="GO" id="GO:0046872">
    <property type="term" value="F:metal ion binding"/>
    <property type="evidence" value="ECO:0007669"/>
    <property type="project" value="UniProtKB-KW"/>
</dbReference>
<keyword evidence="3" id="KW-1003">Cell membrane</keyword>
<feature type="binding site" evidence="13">
    <location>
        <position position="306"/>
    </location>
    <ligand>
        <name>Na(+)</name>
        <dbReference type="ChEBI" id="CHEBI:29101"/>
        <label>1</label>
    </ligand>
</feature>
<dbReference type="GO" id="GO:0006836">
    <property type="term" value="P:neurotransmitter transport"/>
    <property type="evidence" value="ECO:0007669"/>
    <property type="project" value="UniProtKB-KW"/>
</dbReference>
<gene>
    <name evidence="17" type="ORF">NEMVEDRAFT_v1g146244</name>
</gene>
<feature type="binding site" evidence="13">
    <location>
        <position position="371"/>
    </location>
    <ligand>
        <name>Na(+)</name>
        <dbReference type="ChEBI" id="CHEBI:29101"/>
        <label>1</label>
    </ligand>
</feature>
<feature type="non-terminal residue" evidence="17">
    <location>
        <position position="376"/>
    </location>
</feature>
<dbReference type="PRINTS" id="PR00176">
    <property type="entry name" value="NANEUSMPORT"/>
</dbReference>
<evidence type="ECO:0000256" key="7">
    <source>
        <dbReference type="ARBA" id="ARBA00022847"/>
    </source>
</evidence>
<feature type="binding site" evidence="13">
    <location>
        <position position="27"/>
    </location>
    <ligand>
        <name>Na(+)</name>
        <dbReference type="ChEBI" id="CHEBI:29101"/>
        <label>1</label>
    </ligand>
</feature>
<dbReference type="SUPFAM" id="SSF161070">
    <property type="entry name" value="SNF-like"/>
    <property type="match status" value="1"/>
</dbReference>
<evidence type="ECO:0000313" key="17">
    <source>
        <dbReference type="EMBL" id="EDO28939.1"/>
    </source>
</evidence>
<evidence type="ECO:0000256" key="10">
    <source>
        <dbReference type="ARBA" id="ARBA00023136"/>
    </source>
</evidence>
<keyword evidence="18" id="KW-1185">Reference proteome</keyword>
<dbReference type="EMBL" id="DS471035">
    <property type="protein sequence ID" value="EDO28939.1"/>
    <property type="molecule type" value="Genomic_DNA"/>
</dbReference>
<keyword evidence="9 13" id="KW-0915">Sodium</keyword>
<dbReference type="InParanoid" id="A7T524"/>
<keyword evidence="12" id="KW-0325">Glycoprotein</keyword>
<dbReference type="Proteomes" id="UP000001593">
    <property type="component" value="Unassembled WGS sequence"/>
</dbReference>
<dbReference type="HOGENOM" id="CLU_006855_2_0_1"/>
<evidence type="ECO:0000256" key="11">
    <source>
        <dbReference type="ARBA" id="ARBA00023157"/>
    </source>
</evidence>
<evidence type="ECO:0000256" key="9">
    <source>
        <dbReference type="ARBA" id="ARBA00023053"/>
    </source>
</evidence>
<feature type="binding site" evidence="13">
    <location>
        <position position="374"/>
    </location>
    <ligand>
        <name>Na(+)</name>
        <dbReference type="ChEBI" id="CHEBI:29101"/>
        <label>1</label>
    </ligand>
</feature>
<dbReference type="OMA" id="STTEEYW"/>
<evidence type="ECO:0000313" key="18">
    <source>
        <dbReference type="Proteomes" id="UP000001593"/>
    </source>
</evidence>
<keyword evidence="10 16" id="KW-0472">Membrane</keyword>
<dbReference type="GO" id="GO:0008504">
    <property type="term" value="F:monoamine transmembrane transporter activity"/>
    <property type="evidence" value="ECO:0007669"/>
    <property type="project" value="UniProtKB-ARBA"/>
</dbReference>
<feature type="binding site" evidence="13">
    <location>
        <position position="29"/>
    </location>
    <ligand>
        <name>Na(+)</name>
        <dbReference type="ChEBI" id="CHEBI:29101"/>
        <label>1</label>
    </ligand>
</feature>
<keyword evidence="2 15" id="KW-0813">Transport</keyword>
<evidence type="ECO:0000256" key="16">
    <source>
        <dbReference type="SAM" id="Phobius"/>
    </source>
</evidence>
<dbReference type="GO" id="GO:0005886">
    <property type="term" value="C:plasma membrane"/>
    <property type="evidence" value="ECO:0000318"/>
    <property type="project" value="GO_Central"/>
</dbReference>
<feature type="binding site" evidence="13">
    <location>
        <position position="375"/>
    </location>
    <ligand>
        <name>Na(+)</name>
        <dbReference type="ChEBI" id="CHEBI:29101"/>
        <label>1</label>
    </ligand>
</feature>
<dbReference type="NCBIfam" id="NF037979">
    <property type="entry name" value="Na_transp"/>
    <property type="match status" value="1"/>
</dbReference>
<feature type="transmembrane region" description="Helical" evidence="16">
    <location>
        <begin position="220"/>
        <end position="244"/>
    </location>
</feature>
<organism evidence="17 18">
    <name type="scientific">Nematostella vectensis</name>
    <name type="common">Starlet sea anemone</name>
    <dbReference type="NCBI Taxonomy" id="45351"/>
    <lineage>
        <taxon>Eukaryota</taxon>
        <taxon>Metazoa</taxon>
        <taxon>Cnidaria</taxon>
        <taxon>Anthozoa</taxon>
        <taxon>Hexacorallia</taxon>
        <taxon>Actiniaria</taxon>
        <taxon>Edwardsiidae</taxon>
        <taxon>Nematostella</taxon>
    </lineage>
</organism>
<evidence type="ECO:0000256" key="3">
    <source>
        <dbReference type="ARBA" id="ARBA00022475"/>
    </source>
</evidence>
<protein>
    <recommendedName>
        <fullName evidence="15">Transporter</fullName>
    </recommendedName>
</protein>
<reference evidence="17 18" key="1">
    <citation type="journal article" date="2007" name="Science">
        <title>Sea anemone genome reveals ancestral eumetazoan gene repertoire and genomic organization.</title>
        <authorList>
            <person name="Putnam N.H."/>
            <person name="Srivastava M."/>
            <person name="Hellsten U."/>
            <person name="Dirks B."/>
            <person name="Chapman J."/>
            <person name="Salamov A."/>
            <person name="Terry A."/>
            <person name="Shapiro H."/>
            <person name="Lindquist E."/>
            <person name="Kapitonov V.V."/>
            <person name="Jurka J."/>
            <person name="Genikhovich G."/>
            <person name="Grigoriev I.V."/>
            <person name="Lucas S.M."/>
            <person name="Steele R.E."/>
            <person name="Finnerty J.R."/>
            <person name="Technau U."/>
            <person name="Martindale M.Q."/>
            <person name="Rokhsar D.S."/>
        </authorList>
    </citation>
    <scope>NUCLEOTIDE SEQUENCE [LARGE SCALE GENOMIC DNA]</scope>
    <source>
        <strain evidence="18">CH2 X CH6</strain>
    </source>
</reference>
<sequence>MKVGVLAVEPKREQWGHKAEFILSCVGYAVGLGNIWRFPYLCFKNGGASFLIPYGSMLLFCGIPIFYMELALGQFLRKGASKAWASVCPAAAGIGVAMMMVSGFISIYYNVIIAWSLLYLWNSLAKEIPFKHCKNPWNTLLCRDADTNVTCASLGLDRNCTLQFTTPSEEFWTNKILHSSSGVEQVGEVRYDLATALLIAWIVVYLCVSRGIRSSGKIAYFSATFPYFILMVLIVRGATLPGAYQGVLFYLSPDFSRLADPQTWIDAASQIFFSLSVGLGGLIVFGSYNNRRNNCEADAITVSLINCVTSFVGGFATFTVLGFMAHSTGLDVKEVVSSGPGLAFVAYPESIARMPVSPLWAILFFFMLFLLGIDSQ</sequence>
<feature type="disulfide bond" evidence="14">
    <location>
        <begin position="133"/>
        <end position="142"/>
    </location>
</feature>
<feature type="transmembrane region" description="Helical" evidence="16">
    <location>
        <begin position="84"/>
        <end position="109"/>
    </location>
</feature>
<evidence type="ECO:0000256" key="15">
    <source>
        <dbReference type="RuleBase" id="RU003732"/>
    </source>
</evidence>
<feature type="transmembrane region" description="Helical" evidence="16">
    <location>
        <begin position="51"/>
        <end position="72"/>
    </location>
</feature>
<keyword evidence="4 15" id="KW-0812">Transmembrane</keyword>
<dbReference type="KEGG" id="nve:5499430"/>
<evidence type="ECO:0000256" key="6">
    <source>
        <dbReference type="ARBA" id="ARBA00022775"/>
    </source>
</evidence>
<evidence type="ECO:0000256" key="13">
    <source>
        <dbReference type="PIRSR" id="PIRSR600175-1"/>
    </source>
</evidence>
<dbReference type="PROSITE" id="PS50267">
    <property type="entry name" value="NA_NEUROTRAN_SYMP_3"/>
    <property type="match status" value="1"/>
</dbReference>
<dbReference type="GO" id="GO:0090493">
    <property type="term" value="P:catecholamine uptake"/>
    <property type="evidence" value="ECO:0007669"/>
    <property type="project" value="UniProtKB-ARBA"/>
</dbReference>
<evidence type="ECO:0000256" key="8">
    <source>
        <dbReference type="ARBA" id="ARBA00022989"/>
    </source>
</evidence>
<dbReference type="PANTHER" id="PTHR11616">
    <property type="entry name" value="SODIUM/CHLORIDE DEPENDENT TRANSPORTER"/>
    <property type="match status" value="1"/>
</dbReference>
<dbReference type="GO" id="GO:0035725">
    <property type="term" value="P:sodium ion transmembrane transport"/>
    <property type="evidence" value="ECO:0000318"/>
    <property type="project" value="GO_Central"/>
</dbReference>
<comment type="subcellular location">
    <subcellularLocation>
        <location evidence="1">Cell membrane</location>
        <topology evidence="1">Multi-pass membrane protein</topology>
    </subcellularLocation>
</comment>
<dbReference type="PROSITE" id="PS00610">
    <property type="entry name" value="NA_NEUROTRAN_SYMP_1"/>
    <property type="match status" value="1"/>
</dbReference>
<comment type="similarity">
    <text evidence="15">Belongs to the sodium:neurotransmitter symporter (SNF) (TC 2.A.22) family.</text>
</comment>
<dbReference type="AlphaFoldDB" id="A7T524"/>
<name>A7T524_NEMVE</name>
<dbReference type="InterPro" id="IPR037272">
    <property type="entry name" value="SNS_sf"/>
</dbReference>
<evidence type="ECO:0000256" key="14">
    <source>
        <dbReference type="PIRSR" id="PIRSR600175-2"/>
    </source>
</evidence>
<dbReference type="InterPro" id="IPR000175">
    <property type="entry name" value="Na/ntran_symport"/>
</dbReference>
<dbReference type="PANTHER" id="PTHR11616:SF320">
    <property type="entry name" value="SODIUM-DEPENDENT NORADRENALINE TRANSPORTER"/>
    <property type="match status" value="1"/>
</dbReference>
<feature type="transmembrane region" description="Helical" evidence="16">
    <location>
        <begin position="356"/>
        <end position="373"/>
    </location>
</feature>
<evidence type="ECO:0000256" key="12">
    <source>
        <dbReference type="ARBA" id="ARBA00023180"/>
    </source>
</evidence>
<evidence type="ECO:0000256" key="4">
    <source>
        <dbReference type="ARBA" id="ARBA00022692"/>
    </source>
</evidence>
<feature type="transmembrane region" description="Helical" evidence="16">
    <location>
        <begin position="300"/>
        <end position="325"/>
    </location>
</feature>
<dbReference type="GO" id="GO:0015378">
    <property type="term" value="F:sodium:chloride symporter activity"/>
    <property type="evidence" value="ECO:0007669"/>
    <property type="project" value="UniProtKB-ARBA"/>
</dbReference>
<feature type="transmembrane region" description="Helical" evidence="16">
    <location>
        <begin position="21"/>
        <end position="39"/>
    </location>
</feature>
<evidence type="ECO:0000256" key="2">
    <source>
        <dbReference type="ARBA" id="ARBA00022448"/>
    </source>
</evidence>
<dbReference type="Pfam" id="PF00209">
    <property type="entry name" value="SNF"/>
    <property type="match status" value="1"/>
</dbReference>
<keyword evidence="8 16" id="KW-1133">Transmembrane helix</keyword>
<dbReference type="eggNOG" id="KOG3660">
    <property type="taxonomic scope" value="Eukaryota"/>
</dbReference>
<keyword evidence="11 14" id="KW-1015">Disulfide bond</keyword>
<keyword evidence="6" id="KW-0532">Neurotransmitter transport</keyword>
<feature type="binding site" evidence="13">
    <location>
        <position position="274"/>
    </location>
    <ligand>
        <name>Na(+)</name>
        <dbReference type="ChEBI" id="CHEBI:29101"/>
        <label>1</label>
    </ligand>
</feature>
<evidence type="ECO:0000256" key="1">
    <source>
        <dbReference type="ARBA" id="ARBA00004651"/>
    </source>
</evidence>
<feature type="binding site" evidence="13">
    <location>
        <position position="30"/>
    </location>
    <ligand>
        <name>Na(+)</name>
        <dbReference type="ChEBI" id="CHEBI:29101"/>
        <label>1</label>
    </ligand>
</feature>
<feature type="binding site" evidence="13">
    <location>
        <position position="34"/>
    </location>
    <ligand>
        <name>Na(+)</name>
        <dbReference type="ChEBI" id="CHEBI:29101"/>
        <label>1</label>
    </ligand>
</feature>
<keyword evidence="5 13" id="KW-0479">Metal-binding</keyword>
<feature type="transmembrane region" description="Helical" evidence="16">
    <location>
        <begin position="264"/>
        <end position="288"/>
    </location>
</feature>